<dbReference type="InterPro" id="IPR007991">
    <property type="entry name" value="RNA_pol_I_trans_ini_fac_RRN3"/>
</dbReference>
<dbReference type="Pfam" id="PF05327">
    <property type="entry name" value="RRN3"/>
    <property type="match status" value="2"/>
</dbReference>
<dbReference type="PANTHER" id="PTHR12790:SF0">
    <property type="entry name" value="RNA POLYMERASE I-SPECIFIC TRANSCRIPTION INITIATION FACTOR RRN3-RELATED"/>
    <property type="match status" value="1"/>
</dbReference>
<proteinExistence type="inferred from homology"/>
<protein>
    <submittedName>
        <fullName evidence="3">Uncharacterized protein</fullName>
    </submittedName>
</protein>
<evidence type="ECO:0000256" key="1">
    <source>
        <dbReference type="ARBA" id="ARBA00010098"/>
    </source>
</evidence>
<sequence length="1052" mass="119576">MNRIFNLSLLDKTKNKFPYGDGKSFPSQVETNDQLISKLQDLIASAPLDSEAFGLFVDILVKRFNWRTAQADEIDKCKNIVLDLISIDGGNVNGLVKSFISHFRSSDKEHLKVDICSRIFDSVLLLKKHIRKILTSSPDDVELVGEDYELLYELLGNHSSRKVKSNVVAIFPSTHRNPRFNGLRCFFYRNRDGSVDFFSYARCCDNVKTRGQVLREHLCDMIVEIYRLTPSVLGTITETLDSMYPHHNVQIEHHISFTKAILYISRRIECSRSVLYKILINKLTIIDSEIKLADPNLVDVEKVENLRSEKLKELANQLIKGEKGVEESKVKLENPGWFKNMYEKLLTEEDTDDMSQKLDFLMGIMLEELESVLRRNMNVPYTPRSVETHYTSESEGEELSTPVAKNDQSSHHSTDSTYSKSNMEDVYATSTTVSSSGLDSSELKARYKVKLENGVKYKYTTLKEEEDCSKVSEMETGYSKVGTMDNDYNKVSGIAGYTVADMIVMDLFDTFDQIILPTYNCKYVQFIYFFVLSINHKWTRMFIQRLFSIVYSNSQHAIRRRAAASYISSLICRSNYVLPQYVCGSLNHLFGLLSYFEYVALPTNRLNLANRDSGVSIGSQRSGYCGSSSSNASSVGTNSCGMYSVGNKQTIGCSPRSQSAGSMGATLTKKAGSRRGGVQCFSLASAKLSLFYSILQDILYIICYRTDLISASPSLVAFIKDTRRGLLAYLDSYLRPLTYCKHSVITEAIRSTAHFENLKEFHAYLEAAESELSGSKRSSEDYRWSLYSPIDSFFPFDPYLLHHSRYYIRDKYRSETTAQQIECTKHDHIMCKLVKNESEKSRVGYSQLDNKQPLQHVQQSQSLQQDLRPSTEATNENAHHIKIDSVKVDSESLDMVDSSSKDDKIINVLVEAIKNEKELVDKELENVTKLVHDSLGFSSISRSIKAKLDGFKRKNKSEYFHIEADYDFWGYEATIEELEQFNNQPQQPELQNTEEHIIVGIDQIGELDLSLCDSVLLQDVGETKHGLLDLLTSSRAYKSAARNSKRARDAIL</sequence>
<dbReference type="GO" id="GO:0006361">
    <property type="term" value="P:transcription initiation at RNA polymerase I promoter"/>
    <property type="evidence" value="ECO:0007669"/>
    <property type="project" value="InterPro"/>
</dbReference>
<accession>A0A976M6T1</accession>
<dbReference type="GO" id="GO:0001181">
    <property type="term" value="F:RNA polymerase I general transcription initiation factor activity"/>
    <property type="evidence" value="ECO:0007669"/>
    <property type="project" value="InterPro"/>
</dbReference>
<dbReference type="Proteomes" id="UP000244803">
    <property type="component" value="Chromosome 4"/>
</dbReference>
<dbReference type="Pfam" id="PF11523">
    <property type="entry name" value="DUF3223"/>
    <property type="match status" value="1"/>
</dbReference>
<dbReference type="OrthoDB" id="26970at2759"/>
<name>A0A976M6T1_THEOR</name>
<dbReference type="Gene3D" id="3.10.450.40">
    <property type="match status" value="1"/>
</dbReference>
<dbReference type="GO" id="GO:0001042">
    <property type="term" value="F:RNA polymerase I core binding"/>
    <property type="evidence" value="ECO:0007669"/>
    <property type="project" value="TreeGrafter"/>
</dbReference>
<dbReference type="PANTHER" id="PTHR12790">
    <property type="entry name" value="TRANSCRIPTION INITIATION FACTOR IA RRN3"/>
    <property type="match status" value="1"/>
</dbReference>
<organism evidence="3 4">
    <name type="scientific">Theileria orientalis</name>
    <dbReference type="NCBI Taxonomy" id="68886"/>
    <lineage>
        <taxon>Eukaryota</taxon>
        <taxon>Sar</taxon>
        <taxon>Alveolata</taxon>
        <taxon>Apicomplexa</taxon>
        <taxon>Aconoidasida</taxon>
        <taxon>Piroplasmida</taxon>
        <taxon>Theileriidae</taxon>
        <taxon>Theileria</taxon>
    </lineage>
</organism>
<evidence type="ECO:0000256" key="2">
    <source>
        <dbReference type="SAM" id="MobiDB-lite"/>
    </source>
</evidence>
<comment type="similarity">
    <text evidence="1">Belongs to the RRN3 family.</text>
</comment>
<feature type="compositionally biased region" description="Polar residues" evidence="2">
    <location>
        <begin position="867"/>
        <end position="876"/>
    </location>
</feature>
<dbReference type="AlphaFoldDB" id="A0A976M6T1"/>
<evidence type="ECO:0000313" key="3">
    <source>
        <dbReference type="EMBL" id="UKJ89552.1"/>
    </source>
</evidence>
<gene>
    <name evidence="3" type="ORF">MACJ_002803</name>
</gene>
<reference evidence="3" key="1">
    <citation type="submission" date="2022-07" db="EMBL/GenBank/DDBJ databases">
        <title>Evaluation of T. orientalis genome assembly methods using nanopore sequencing and analysis of variation between genomes.</title>
        <authorList>
            <person name="Yam J."/>
            <person name="Micallef M.L."/>
            <person name="Liu M."/>
            <person name="Djordjevic S.P."/>
            <person name="Bogema D.R."/>
            <person name="Jenkins C."/>
        </authorList>
    </citation>
    <scope>NUCLEOTIDE SEQUENCE</scope>
    <source>
        <strain evidence="3">Fish Creek</strain>
    </source>
</reference>
<feature type="region of interest" description="Disordered" evidence="2">
    <location>
        <begin position="387"/>
        <end position="421"/>
    </location>
</feature>
<dbReference type="GO" id="GO:0005634">
    <property type="term" value="C:nucleus"/>
    <property type="evidence" value="ECO:0007669"/>
    <property type="project" value="TreeGrafter"/>
</dbReference>
<feature type="region of interest" description="Disordered" evidence="2">
    <location>
        <begin position="857"/>
        <end position="876"/>
    </location>
</feature>
<dbReference type="EMBL" id="CP056067">
    <property type="protein sequence ID" value="UKJ89552.1"/>
    <property type="molecule type" value="Genomic_DNA"/>
</dbReference>
<evidence type="ECO:0000313" key="4">
    <source>
        <dbReference type="Proteomes" id="UP000244803"/>
    </source>
</evidence>